<dbReference type="EMBL" id="SRPO01000327">
    <property type="protein sequence ID" value="KAG5934140.1"/>
    <property type="molecule type" value="Genomic_DNA"/>
</dbReference>
<comment type="caution">
    <text evidence="1">The sequence shown here is derived from an EMBL/GenBank/DDBJ whole genome shotgun (WGS) entry which is preliminary data.</text>
</comment>
<protein>
    <submittedName>
        <fullName evidence="1">Uncharacterized protein</fullName>
    </submittedName>
</protein>
<keyword evidence="2" id="KW-1185">Reference proteome</keyword>
<gene>
    <name evidence="1" type="ORF">E4U60_004057</name>
</gene>
<accession>A0A9P7M9G3</accession>
<dbReference type="OrthoDB" id="4588558at2759"/>
<reference evidence="1 2" key="1">
    <citation type="journal article" date="2020" name="bioRxiv">
        <title>Whole genome comparisons of ergot fungi reveals the divergence and evolution of species within the genus Claviceps are the result of varying mechanisms driving genome evolution and host range expansion.</title>
        <authorList>
            <person name="Wyka S.A."/>
            <person name="Mondo S.J."/>
            <person name="Liu M."/>
            <person name="Dettman J."/>
            <person name="Nalam V."/>
            <person name="Broders K.D."/>
        </authorList>
    </citation>
    <scope>NUCLEOTIDE SEQUENCE [LARGE SCALE GENOMIC DNA]</scope>
    <source>
        <strain evidence="1 2">CCC 1485</strain>
    </source>
</reference>
<proteinExistence type="predicted"/>
<sequence>MDPQHWNRTIKDNPIAHGLDVLHSEARRNGVCDIAAIDQLSAYVLQGIRGSVLNEYDVVTIFKALAADSIEQDPLRSLLKTAIAKADDKTMWDEISTLVVTLQFEKVVIAAQSPEMVLGDRPTGSSS</sequence>
<name>A0A9P7M9G3_9HYPO</name>
<evidence type="ECO:0000313" key="2">
    <source>
        <dbReference type="Proteomes" id="UP000706124"/>
    </source>
</evidence>
<organism evidence="1 2">
    <name type="scientific">Claviceps pazoutovae</name>
    <dbReference type="NCBI Taxonomy" id="1649127"/>
    <lineage>
        <taxon>Eukaryota</taxon>
        <taxon>Fungi</taxon>
        <taxon>Dikarya</taxon>
        <taxon>Ascomycota</taxon>
        <taxon>Pezizomycotina</taxon>
        <taxon>Sordariomycetes</taxon>
        <taxon>Hypocreomycetidae</taxon>
        <taxon>Hypocreales</taxon>
        <taxon>Clavicipitaceae</taxon>
        <taxon>Claviceps</taxon>
    </lineage>
</organism>
<dbReference type="AlphaFoldDB" id="A0A9P7M9G3"/>
<evidence type="ECO:0000313" key="1">
    <source>
        <dbReference type="EMBL" id="KAG5934140.1"/>
    </source>
</evidence>
<dbReference type="Proteomes" id="UP000706124">
    <property type="component" value="Unassembled WGS sequence"/>
</dbReference>